<dbReference type="AlphaFoldDB" id="A0A512BZ70"/>
<protein>
    <submittedName>
        <fullName evidence="1">Nodulation protein NoeA</fullName>
    </submittedName>
</protein>
<evidence type="ECO:0000313" key="2">
    <source>
        <dbReference type="Proteomes" id="UP000321085"/>
    </source>
</evidence>
<evidence type="ECO:0000313" key="1">
    <source>
        <dbReference type="EMBL" id="GEO17252.1"/>
    </source>
</evidence>
<dbReference type="Proteomes" id="UP000321085">
    <property type="component" value="Unassembled WGS sequence"/>
</dbReference>
<dbReference type="Gene3D" id="3.40.50.150">
    <property type="entry name" value="Vaccinia Virus protein VP39"/>
    <property type="match status" value="1"/>
</dbReference>
<organism evidence="1 2">
    <name type="scientific">Microvirga aerophila</name>
    <dbReference type="NCBI Taxonomy" id="670291"/>
    <lineage>
        <taxon>Bacteria</taxon>
        <taxon>Pseudomonadati</taxon>
        <taxon>Pseudomonadota</taxon>
        <taxon>Alphaproteobacteria</taxon>
        <taxon>Hyphomicrobiales</taxon>
        <taxon>Methylobacteriaceae</taxon>
        <taxon>Microvirga</taxon>
    </lineage>
</organism>
<proteinExistence type="predicted"/>
<accession>A0A512BZ70</accession>
<reference evidence="1 2" key="1">
    <citation type="submission" date="2019-07" db="EMBL/GenBank/DDBJ databases">
        <title>Whole genome shotgun sequence of Microvirga aerophila NBRC 106136.</title>
        <authorList>
            <person name="Hosoyama A."/>
            <person name="Uohara A."/>
            <person name="Ohji S."/>
            <person name="Ichikawa N."/>
        </authorList>
    </citation>
    <scope>NUCLEOTIDE SEQUENCE [LARGE SCALE GENOMIC DNA]</scope>
    <source>
        <strain evidence="1 2">NBRC 106136</strain>
    </source>
</reference>
<dbReference type="EMBL" id="BJYU01000096">
    <property type="protein sequence ID" value="GEO17252.1"/>
    <property type="molecule type" value="Genomic_DNA"/>
</dbReference>
<keyword evidence="2" id="KW-1185">Reference proteome</keyword>
<gene>
    <name evidence="1" type="primary">noeA</name>
    <name evidence="1" type="ORF">MAE02_49480</name>
</gene>
<comment type="caution">
    <text evidence="1">The sequence shown here is derived from an EMBL/GenBank/DDBJ whole genome shotgun (WGS) entry which is preliminary data.</text>
</comment>
<dbReference type="CDD" id="cd02440">
    <property type="entry name" value="AdoMet_MTases"/>
    <property type="match status" value="1"/>
</dbReference>
<sequence>MQKGLLVDSQELEKAQWDAGFDAAAYVVEHPRIPFVSYPYEWPFRALKAAALHHLDLQLTLLEQDAALSDSSAYNVQFIGSHPVFIDLLSVRPYQPGEFWIGHRQFCEQFLNPLLLQAKLGIAFNTWYRGNLEGIPTADLARALPLSSRFSWNMLSQVILQAKLQAKATDAPAQAIQEAKKSRSLSRAAYQGMLHQLRNWIAKLQPANTGATVWGNYAKDNTYTGSEAQEKRRFVAEFAAKTKPGVLIDIGCNTGDYSVAALEGGASYVVGFDFDQRALDLAFSRSETETLNFLPLWLDASNPSPDQGWMQAERAGFGERAKVDAVVALAFEHHLAIAKNVPLPQVVDWLVDRAPVGVIEFVPKDDPTVKTMLALREDIFDDYSVETFTNRLTQHAKIVQQQTVSGSGRTLFFYDRTS</sequence>
<dbReference type="InterPro" id="IPR029063">
    <property type="entry name" value="SAM-dependent_MTases_sf"/>
</dbReference>
<name>A0A512BZ70_9HYPH</name>
<dbReference type="SUPFAM" id="SSF53335">
    <property type="entry name" value="S-adenosyl-L-methionine-dependent methyltransferases"/>
    <property type="match status" value="1"/>
</dbReference>